<protein>
    <submittedName>
        <fullName evidence="2">Uncharacterized protein</fullName>
    </submittedName>
</protein>
<reference evidence="2 3" key="1">
    <citation type="journal article" date="2008" name="PLoS ONE">
        <title>Genome sequence of the saprophyte Leptospira biflexa provides insights into the evolution of Leptospira and the pathogenesis of leptospirosis.</title>
        <authorList>
            <person name="Picardeau M."/>
            <person name="Bulach D.M."/>
            <person name="Bouchier C."/>
            <person name="Zuerner R.L."/>
            <person name="Zidane N."/>
            <person name="Wilson P.J."/>
            <person name="Creno S."/>
            <person name="Kuczek E.S."/>
            <person name="Bommezzadri S."/>
            <person name="Davis J.C."/>
            <person name="McGrath A."/>
            <person name="Johnson M.J."/>
            <person name="Boursaux-Eude C."/>
            <person name="Seemann T."/>
            <person name="Rouy Z."/>
            <person name="Coppel R.L."/>
            <person name="Rood J.I."/>
            <person name="Lajus A."/>
            <person name="Davies J.K."/>
            <person name="Medigue C."/>
            <person name="Adler B."/>
        </authorList>
    </citation>
    <scope>NUCLEOTIDE SEQUENCE [LARGE SCALE GENOMIC DNA]</scope>
    <source>
        <strain evidence="3">Patoc 1 / ATCC 23582 / Paris</strain>
    </source>
</reference>
<dbReference type="KEGG" id="lbi:LEPBI_I2235"/>
<dbReference type="BioCyc" id="LBIF456481:LEPBI_RS11030-MONOMER"/>
<keyword evidence="3" id="KW-1185">Reference proteome</keyword>
<feature type="compositionally biased region" description="Polar residues" evidence="1">
    <location>
        <begin position="80"/>
        <end position="89"/>
    </location>
</feature>
<evidence type="ECO:0000313" key="3">
    <source>
        <dbReference type="Proteomes" id="UP000001847"/>
    </source>
</evidence>
<dbReference type="EMBL" id="CP000786">
    <property type="protein sequence ID" value="ABZ98332.1"/>
    <property type="molecule type" value="Genomic_DNA"/>
</dbReference>
<accession>B0ST92</accession>
<evidence type="ECO:0000313" key="2">
    <source>
        <dbReference type="EMBL" id="ABZ98332.1"/>
    </source>
</evidence>
<dbReference type="AlphaFoldDB" id="B0ST92"/>
<feature type="region of interest" description="Disordered" evidence="1">
    <location>
        <begin position="80"/>
        <end position="99"/>
    </location>
</feature>
<organism evidence="2 3">
    <name type="scientific">Leptospira biflexa serovar Patoc (strain Patoc 1 / ATCC 23582 / Paris)</name>
    <dbReference type="NCBI Taxonomy" id="456481"/>
    <lineage>
        <taxon>Bacteria</taxon>
        <taxon>Pseudomonadati</taxon>
        <taxon>Spirochaetota</taxon>
        <taxon>Spirochaetia</taxon>
        <taxon>Leptospirales</taxon>
        <taxon>Leptospiraceae</taxon>
        <taxon>Leptospira</taxon>
    </lineage>
</organism>
<feature type="compositionally biased region" description="Basic and acidic residues" evidence="1">
    <location>
        <begin position="90"/>
        <end position="99"/>
    </location>
</feature>
<sequence length="99" mass="11308">MNLSKDKTLKIILAIEYIFKDRAGDELPLWDLIELIKKIPVCSDLSSLEIEEVIQNYLISGFLQSEPRLPLNEDTLLSKTNTHPSLSISNDHDKVIYLP</sequence>
<evidence type="ECO:0000256" key="1">
    <source>
        <dbReference type="SAM" id="MobiDB-lite"/>
    </source>
</evidence>
<dbReference type="HOGENOM" id="CLU_2316839_0_0_12"/>
<dbReference type="Proteomes" id="UP000001847">
    <property type="component" value="Chromosome I"/>
</dbReference>
<proteinExistence type="predicted"/>
<dbReference type="STRING" id="456481.LEPBI_I2235"/>
<name>B0ST92_LEPBP</name>
<gene>
    <name evidence="2" type="ordered locus">LEPBI_I2235</name>
</gene>